<dbReference type="EMBL" id="BQNB010015278">
    <property type="protein sequence ID" value="GJT38103.1"/>
    <property type="molecule type" value="Genomic_DNA"/>
</dbReference>
<dbReference type="Proteomes" id="UP001151760">
    <property type="component" value="Unassembled WGS sequence"/>
</dbReference>
<keyword evidence="3" id="KW-1185">Reference proteome</keyword>
<evidence type="ECO:0000313" key="3">
    <source>
        <dbReference type="Proteomes" id="UP001151760"/>
    </source>
</evidence>
<accession>A0ABQ5DHQ7</accession>
<keyword evidence="1" id="KW-0812">Transmembrane</keyword>
<dbReference type="PANTHER" id="PTHR11439:SF495">
    <property type="entry name" value="REVERSE TRANSCRIPTASE, RNA-DEPENDENT DNA POLYMERASE-RELATED"/>
    <property type="match status" value="1"/>
</dbReference>
<reference evidence="2" key="2">
    <citation type="submission" date="2022-01" db="EMBL/GenBank/DDBJ databases">
        <authorList>
            <person name="Yamashiro T."/>
            <person name="Shiraishi A."/>
            <person name="Satake H."/>
            <person name="Nakayama K."/>
        </authorList>
    </citation>
    <scope>NUCLEOTIDE SEQUENCE</scope>
</reference>
<sequence length="224" mass="25456">MKTSYSEQDFLVLYMKGRLIQTFITWLLAYFPFILRKNQKEFISLSDPAWVEQAGGNFLQFNCKGSRFLGFSQRSSPPAIGKECLAMTLWRIYLSPADHSVLKEERLSMVGSLMYLTASRPDIMFAEKPSLAVAYSKESPLELVLYRLYSDYAGATQDRKSTTRGCQFLGNRLISWQCKKQTVVATSTTEAEYVAAASCCGQQDFLQKVLMLVDFSTWSQVLEC</sequence>
<keyword evidence="1" id="KW-0472">Membrane</keyword>
<evidence type="ECO:0000313" key="2">
    <source>
        <dbReference type="EMBL" id="GJT38103.1"/>
    </source>
</evidence>
<dbReference type="CDD" id="cd09272">
    <property type="entry name" value="RNase_HI_RT_Ty1"/>
    <property type="match status" value="1"/>
</dbReference>
<name>A0ABQ5DHQ7_9ASTR</name>
<comment type="caution">
    <text evidence="2">The sequence shown here is derived from an EMBL/GenBank/DDBJ whole genome shotgun (WGS) entry which is preliminary data.</text>
</comment>
<evidence type="ECO:0000256" key="1">
    <source>
        <dbReference type="SAM" id="Phobius"/>
    </source>
</evidence>
<gene>
    <name evidence="2" type="ORF">Tco_0937968</name>
</gene>
<dbReference type="PANTHER" id="PTHR11439">
    <property type="entry name" value="GAG-POL-RELATED RETROTRANSPOSON"/>
    <property type="match status" value="1"/>
</dbReference>
<proteinExistence type="predicted"/>
<feature type="transmembrane region" description="Helical" evidence="1">
    <location>
        <begin position="19"/>
        <end position="35"/>
    </location>
</feature>
<protein>
    <submittedName>
        <fullName evidence="2">Uncharacterized protein</fullName>
    </submittedName>
</protein>
<reference evidence="2" key="1">
    <citation type="journal article" date="2022" name="Int. J. Mol. Sci.">
        <title>Draft Genome of Tanacetum Coccineum: Genomic Comparison of Closely Related Tanacetum-Family Plants.</title>
        <authorList>
            <person name="Yamashiro T."/>
            <person name="Shiraishi A."/>
            <person name="Nakayama K."/>
            <person name="Satake H."/>
        </authorList>
    </citation>
    <scope>NUCLEOTIDE SEQUENCE</scope>
</reference>
<organism evidence="2 3">
    <name type="scientific">Tanacetum coccineum</name>
    <dbReference type="NCBI Taxonomy" id="301880"/>
    <lineage>
        <taxon>Eukaryota</taxon>
        <taxon>Viridiplantae</taxon>
        <taxon>Streptophyta</taxon>
        <taxon>Embryophyta</taxon>
        <taxon>Tracheophyta</taxon>
        <taxon>Spermatophyta</taxon>
        <taxon>Magnoliopsida</taxon>
        <taxon>eudicotyledons</taxon>
        <taxon>Gunneridae</taxon>
        <taxon>Pentapetalae</taxon>
        <taxon>asterids</taxon>
        <taxon>campanulids</taxon>
        <taxon>Asterales</taxon>
        <taxon>Asteraceae</taxon>
        <taxon>Asteroideae</taxon>
        <taxon>Anthemideae</taxon>
        <taxon>Anthemidinae</taxon>
        <taxon>Tanacetum</taxon>
    </lineage>
</organism>
<keyword evidence="1" id="KW-1133">Transmembrane helix</keyword>